<dbReference type="Gene3D" id="1.10.3210.10">
    <property type="entry name" value="Hypothetical protein af1432"/>
    <property type="match status" value="1"/>
</dbReference>
<dbReference type="CDD" id="cd00077">
    <property type="entry name" value="HDc"/>
    <property type="match status" value="1"/>
</dbReference>
<reference evidence="2 3" key="1">
    <citation type="submission" date="2023-04" db="EMBL/GenBank/DDBJ databases">
        <title>Clostridium tannerae sp. nov., isolated from the fecal material of an alpaca.</title>
        <authorList>
            <person name="Miller S."/>
            <person name="Hendry M."/>
            <person name="King J."/>
            <person name="Sankaranarayanan K."/>
            <person name="Lawson P.A."/>
        </authorList>
    </citation>
    <scope>NUCLEOTIDE SEQUENCE [LARGE SCALE GENOMIC DNA]</scope>
    <source>
        <strain evidence="2 3">A1-XYC3</strain>
    </source>
</reference>
<comment type="caution">
    <text evidence="2">The sequence shown here is derived from an EMBL/GenBank/DDBJ whole genome shotgun (WGS) entry which is preliminary data.</text>
</comment>
<dbReference type="PANTHER" id="PTHR43155">
    <property type="entry name" value="CYCLIC DI-GMP PHOSPHODIESTERASE PA4108-RELATED"/>
    <property type="match status" value="1"/>
</dbReference>
<gene>
    <name evidence="2" type="ORF">P8V03_06735</name>
</gene>
<accession>A0ABU4JRR6</accession>
<protein>
    <submittedName>
        <fullName evidence="2">HD domain-containing protein</fullName>
    </submittedName>
</protein>
<dbReference type="RefSeq" id="WP_318797467.1">
    <property type="nucleotide sequence ID" value="NZ_JARUJP010000006.1"/>
</dbReference>
<dbReference type="EMBL" id="JARUJP010000006">
    <property type="protein sequence ID" value="MDW8800848.1"/>
    <property type="molecule type" value="Genomic_DNA"/>
</dbReference>
<dbReference type="PANTHER" id="PTHR43155:SF2">
    <property type="entry name" value="CYCLIC DI-GMP PHOSPHODIESTERASE PA4108"/>
    <property type="match status" value="1"/>
</dbReference>
<evidence type="ECO:0000313" key="2">
    <source>
        <dbReference type="EMBL" id="MDW8800848.1"/>
    </source>
</evidence>
<evidence type="ECO:0000313" key="3">
    <source>
        <dbReference type="Proteomes" id="UP001281656"/>
    </source>
</evidence>
<sequence>MRLTLLNESIVGKELAVSVYLSSGMIYASEGIKITESNIKILQKVGIDTVYIKDENDDINLKEILNTPIRLEVIRELKIIYDNIKKNKTIDEKKIINIANRIIDNLDVSENSFLLSNIGQKDEELKLVIHSINVAILSLLVAMNKNYSRDKLEKLAVGAMLHDVGKLFDEGEKHCLLGYEFIKSQTHIPVTSYMCILHHHECEDGTGYPEKIKGDKIHEFAKIVAICNEYNNLLQSGSFALPSMAIEYITSQAGRKFNDEIFKEFINSVYCYPNGLFVKLNNGVEGVVVLQNKNFPTRPMIGVMENGKPVIYNLMENLSLFIEKVVL</sequence>
<proteinExistence type="predicted"/>
<keyword evidence="3" id="KW-1185">Reference proteome</keyword>
<dbReference type="InterPro" id="IPR003607">
    <property type="entry name" value="HD/PDEase_dom"/>
</dbReference>
<dbReference type="SMART" id="SM00471">
    <property type="entry name" value="HDc"/>
    <property type="match status" value="1"/>
</dbReference>
<organism evidence="2 3">
    <name type="scientific">Clostridium tanneri</name>
    <dbReference type="NCBI Taxonomy" id="3037988"/>
    <lineage>
        <taxon>Bacteria</taxon>
        <taxon>Bacillati</taxon>
        <taxon>Bacillota</taxon>
        <taxon>Clostridia</taxon>
        <taxon>Eubacteriales</taxon>
        <taxon>Clostridiaceae</taxon>
        <taxon>Clostridium</taxon>
    </lineage>
</organism>
<dbReference type="Proteomes" id="UP001281656">
    <property type="component" value="Unassembled WGS sequence"/>
</dbReference>
<evidence type="ECO:0000259" key="1">
    <source>
        <dbReference type="SMART" id="SM00471"/>
    </source>
</evidence>
<dbReference type="SUPFAM" id="SSF109604">
    <property type="entry name" value="HD-domain/PDEase-like"/>
    <property type="match status" value="1"/>
</dbReference>
<dbReference type="Pfam" id="PF13487">
    <property type="entry name" value="HD_5"/>
    <property type="match status" value="1"/>
</dbReference>
<name>A0ABU4JRR6_9CLOT</name>
<feature type="domain" description="HD/PDEase" evidence="1">
    <location>
        <begin position="123"/>
        <end position="242"/>
    </location>
</feature>